<protein>
    <submittedName>
        <fullName evidence="1">Uncharacterized protein</fullName>
    </submittedName>
</protein>
<evidence type="ECO:0000313" key="2">
    <source>
        <dbReference type="Proteomes" id="UP001632038"/>
    </source>
</evidence>
<sequence length="38" mass="4005">MSIAYSGGIDVILRCFDDSGLMSNSDVAKACCSLVSKF</sequence>
<dbReference type="AlphaFoldDB" id="A0ABD3BA92"/>
<accession>A0ABD3BA92</accession>
<comment type="caution">
    <text evidence="1">The sequence shown here is derived from an EMBL/GenBank/DDBJ whole genome shotgun (WGS) entry which is preliminary data.</text>
</comment>
<proteinExistence type="predicted"/>
<name>A0ABD3BA92_9LAMI</name>
<gene>
    <name evidence="1" type="ORF">CASFOL_042258</name>
</gene>
<keyword evidence="2" id="KW-1185">Reference proteome</keyword>
<dbReference type="EMBL" id="JAVIJP010000107">
    <property type="protein sequence ID" value="KAL3614184.1"/>
    <property type="molecule type" value="Genomic_DNA"/>
</dbReference>
<organism evidence="1 2">
    <name type="scientific">Castilleja foliolosa</name>
    <dbReference type="NCBI Taxonomy" id="1961234"/>
    <lineage>
        <taxon>Eukaryota</taxon>
        <taxon>Viridiplantae</taxon>
        <taxon>Streptophyta</taxon>
        <taxon>Embryophyta</taxon>
        <taxon>Tracheophyta</taxon>
        <taxon>Spermatophyta</taxon>
        <taxon>Magnoliopsida</taxon>
        <taxon>eudicotyledons</taxon>
        <taxon>Gunneridae</taxon>
        <taxon>Pentapetalae</taxon>
        <taxon>asterids</taxon>
        <taxon>lamiids</taxon>
        <taxon>Lamiales</taxon>
        <taxon>Orobanchaceae</taxon>
        <taxon>Pedicularideae</taxon>
        <taxon>Castillejinae</taxon>
        <taxon>Castilleja</taxon>
    </lineage>
</organism>
<evidence type="ECO:0000313" key="1">
    <source>
        <dbReference type="EMBL" id="KAL3614184.1"/>
    </source>
</evidence>
<dbReference type="Proteomes" id="UP001632038">
    <property type="component" value="Unassembled WGS sequence"/>
</dbReference>
<reference evidence="2" key="1">
    <citation type="journal article" date="2024" name="IScience">
        <title>Strigolactones Initiate the Formation of Haustorium-like Structures in Castilleja.</title>
        <authorList>
            <person name="Buerger M."/>
            <person name="Peterson D."/>
            <person name="Chory J."/>
        </authorList>
    </citation>
    <scope>NUCLEOTIDE SEQUENCE [LARGE SCALE GENOMIC DNA]</scope>
</reference>